<name>A0A1M5GAS1_9GAMM</name>
<comment type="subcellular location">
    <subcellularLocation>
        <location evidence="8">Cell inner membrane</location>
        <topology evidence="8">Single-pass type II membrane protein</topology>
    </subcellularLocation>
    <subcellularLocation>
        <location evidence="1">Cell membrane</location>
        <topology evidence="1">Single-pass type II membrane protein</topology>
    </subcellularLocation>
    <text evidence="8">Localizes to the division septum where it forms a ring structure.</text>
</comment>
<dbReference type="InterPro" id="IPR011922">
    <property type="entry name" value="Cell_div_FtsL"/>
</dbReference>
<sequence>MFALVVLSCAFWSGSVIKARFSPLVFAIGVVVLVIVSIAVVIQVYDFRKDFSYLQTLKQDEVDYEVKWGQLLLEQSALTQPSRLEQAAIKDLKMHAPSQDELIIVKP</sequence>
<evidence type="ECO:0000256" key="7">
    <source>
        <dbReference type="ARBA" id="ARBA00023306"/>
    </source>
</evidence>
<keyword evidence="3 8" id="KW-0132">Cell division</keyword>
<keyword evidence="4 8" id="KW-0812">Transmembrane</keyword>
<comment type="subunit">
    <text evidence="8">Part of a complex composed of FtsB, FtsL and FtsQ.</text>
</comment>
<dbReference type="GO" id="GO:0043093">
    <property type="term" value="P:FtsZ-dependent cytokinesis"/>
    <property type="evidence" value="ECO:0007669"/>
    <property type="project" value="UniProtKB-UniRule"/>
</dbReference>
<dbReference type="EMBL" id="FQVF01000014">
    <property type="protein sequence ID" value="SHG00572.1"/>
    <property type="molecule type" value="Genomic_DNA"/>
</dbReference>
<keyword evidence="7 8" id="KW-0131">Cell cycle</keyword>
<dbReference type="HAMAP" id="MF_00910">
    <property type="entry name" value="FtsL"/>
    <property type="match status" value="1"/>
</dbReference>
<dbReference type="NCBIfam" id="TIGR02209">
    <property type="entry name" value="ftsL_broad"/>
    <property type="match status" value="1"/>
</dbReference>
<evidence type="ECO:0000256" key="1">
    <source>
        <dbReference type="ARBA" id="ARBA00004401"/>
    </source>
</evidence>
<evidence type="ECO:0000256" key="3">
    <source>
        <dbReference type="ARBA" id="ARBA00022618"/>
    </source>
</evidence>
<keyword evidence="8" id="KW-0997">Cell inner membrane</keyword>
<protein>
    <recommendedName>
        <fullName evidence="8 9">Cell division protein FtsL</fullName>
    </recommendedName>
</protein>
<organism evidence="10 11">
    <name type="scientific">Marinomonas polaris DSM 16579</name>
    <dbReference type="NCBI Taxonomy" id="1122206"/>
    <lineage>
        <taxon>Bacteria</taxon>
        <taxon>Pseudomonadati</taxon>
        <taxon>Pseudomonadota</taxon>
        <taxon>Gammaproteobacteria</taxon>
        <taxon>Oceanospirillales</taxon>
        <taxon>Oceanospirillaceae</taxon>
        <taxon>Marinomonas</taxon>
    </lineage>
</organism>
<feature type="transmembrane region" description="Helical" evidence="8">
    <location>
        <begin position="25"/>
        <end position="45"/>
    </location>
</feature>
<evidence type="ECO:0000256" key="4">
    <source>
        <dbReference type="ARBA" id="ARBA00022692"/>
    </source>
</evidence>
<gene>
    <name evidence="8" type="primary">ftsL</name>
    <name evidence="10" type="ORF">SAMN02745753_03079</name>
</gene>
<evidence type="ECO:0000256" key="9">
    <source>
        <dbReference type="NCBIfam" id="TIGR02209"/>
    </source>
</evidence>
<evidence type="ECO:0000256" key="8">
    <source>
        <dbReference type="HAMAP-Rule" id="MF_00910"/>
    </source>
</evidence>
<dbReference type="Proteomes" id="UP000184517">
    <property type="component" value="Unassembled WGS sequence"/>
</dbReference>
<evidence type="ECO:0000256" key="6">
    <source>
        <dbReference type="ARBA" id="ARBA00023136"/>
    </source>
</evidence>
<dbReference type="PANTHER" id="PTHR37479">
    <property type="entry name" value="CELL DIVISION PROTEIN FTSL"/>
    <property type="match status" value="1"/>
</dbReference>
<proteinExistence type="inferred from homology"/>
<dbReference type="Pfam" id="PF04999">
    <property type="entry name" value="FtsL"/>
    <property type="match status" value="1"/>
</dbReference>
<evidence type="ECO:0000256" key="5">
    <source>
        <dbReference type="ARBA" id="ARBA00022989"/>
    </source>
</evidence>
<keyword evidence="11" id="KW-1185">Reference proteome</keyword>
<evidence type="ECO:0000313" key="10">
    <source>
        <dbReference type="EMBL" id="SHG00572.1"/>
    </source>
</evidence>
<dbReference type="AlphaFoldDB" id="A0A1M5GAS1"/>
<evidence type="ECO:0000256" key="2">
    <source>
        <dbReference type="ARBA" id="ARBA00022475"/>
    </source>
</evidence>
<dbReference type="GO" id="GO:0005886">
    <property type="term" value="C:plasma membrane"/>
    <property type="evidence" value="ECO:0007669"/>
    <property type="project" value="UniProtKB-SubCell"/>
</dbReference>
<keyword evidence="6 8" id="KW-0472">Membrane</keyword>
<accession>A0A1M5GAS1</accession>
<keyword evidence="2 8" id="KW-1003">Cell membrane</keyword>
<reference evidence="11" key="1">
    <citation type="submission" date="2016-11" db="EMBL/GenBank/DDBJ databases">
        <authorList>
            <person name="Varghese N."/>
            <person name="Submissions S."/>
        </authorList>
    </citation>
    <scope>NUCLEOTIDE SEQUENCE [LARGE SCALE GENOMIC DNA]</scope>
    <source>
        <strain evidence="11">DSM 16579</strain>
    </source>
</reference>
<dbReference type="STRING" id="1122206.SAMN02745753_03079"/>
<dbReference type="GO" id="GO:0032153">
    <property type="term" value="C:cell division site"/>
    <property type="evidence" value="ECO:0007669"/>
    <property type="project" value="UniProtKB-UniRule"/>
</dbReference>
<comment type="function">
    <text evidence="8">Essential cell division protein. May link together the upstream cell division proteins, which are predominantly cytoplasmic, with the downstream cell division proteins, which are predominantly periplasmic.</text>
</comment>
<keyword evidence="5 8" id="KW-1133">Transmembrane helix</keyword>
<evidence type="ECO:0000313" key="11">
    <source>
        <dbReference type="Proteomes" id="UP000184517"/>
    </source>
</evidence>
<comment type="similarity">
    <text evidence="8">Belongs to the FtsL family.</text>
</comment>
<dbReference type="PANTHER" id="PTHR37479:SF1">
    <property type="entry name" value="CELL DIVISION PROTEIN FTSL"/>
    <property type="match status" value="1"/>
</dbReference>